<dbReference type="CDD" id="cd07814">
    <property type="entry name" value="SRPBCC_CalC_Aha1-like"/>
    <property type="match status" value="1"/>
</dbReference>
<protein>
    <submittedName>
        <fullName evidence="3">SRPBCC domain-containing protein</fullName>
    </submittedName>
</protein>
<dbReference type="AlphaFoldDB" id="A0A545T0A3"/>
<evidence type="ECO:0000313" key="4">
    <source>
        <dbReference type="Proteomes" id="UP000315252"/>
    </source>
</evidence>
<dbReference type="OrthoDB" id="9805228at2"/>
<evidence type="ECO:0000313" key="3">
    <source>
        <dbReference type="EMBL" id="TQV70642.1"/>
    </source>
</evidence>
<evidence type="ECO:0000259" key="2">
    <source>
        <dbReference type="Pfam" id="PF08327"/>
    </source>
</evidence>
<comment type="caution">
    <text evidence="3">The sequence shown here is derived from an EMBL/GenBank/DDBJ whole genome shotgun (WGS) entry which is preliminary data.</text>
</comment>
<dbReference type="InterPro" id="IPR023393">
    <property type="entry name" value="START-like_dom_sf"/>
</dbReference>
<dbReference type="Pfam" id="PF08327">
    <property type="entry name" value="AHSA1"/>
    <property type="match status" value="1"/>
</dbReference>
<dbReference type="Proteomes" id="UP000315252">
    <property type="component" value="Unassembled WGS sequence"/>
</dbReference>
<accession>A0A545T0A3</accession>
<feature type="domain" description="Activator of Hsp90 ATPase homologue 1/2-like C-terminal" evidence="2">
    <location>
        <begin position="24"/>
        <end position="155"/>
    </location>
</feature>
<sequence length="162" mass="18355">MSDDSLWASGGNPRRVFVERTYRVSPETAFDAWINPDSLTRWFGPPGFTARILTHDPRVGGTWRFNMRSVEGESYHHFGQFVEVTPPRKLVFTWASEEQVEGWRDEKNAPTVVTVEFTPCPEGTKVTVTHEKLISDMARDALTRGWGGGLECLEDFFADQSA</sequence>
<name>A0A545T0A3_9PROT</name>
<keyword evidence="4" id="KW-1185">Reference proteome</keyword>
<dbReference type="EMBL" id="VHSH01000016">
    <property type="protein sequence ID" value="TQV70642.1"/>
    <property type="molecule type" value="Genomic_DNA"/>
</dbReference>
<dbReference type="InterPro" id="IPR013538">
    <property type="entry name" value="ASHA1/2-like_C"/>
</dbReference>
<dbReference type="Gene3D" id="3.30.530.20">
    <property type="match status" value="1"/>
</dbReference>
<dbReference type="RefSeq" id="WP_142899711.1">
    <property type="nucleotide sequence ID" value="NZ_ML660067.1"/>
</dbReference>
<dbReference type="SUPFAM" id="SSF55961">
    <property type="entry name" value="Bet v1-like"/>
    <property type="match status" value="1"/>
</dbReference>
<organism evidence="3 4">
    <name type="scientific">Denitrobaculum tricleocarpae</name>
    <dbReference type="NCBI Taxonomy" id="2591009"/>
    <lineage>
        <taxon>Bacteria</taxon>
        <taxon>Pseudomonadati</taxon>
        <taxon>Pseudomonadota</taxon>
        <taxon>Alphaproteobacteria</taxon>
        <taxon>Rhodospirillales</taxon>
        <taxon>Rhodospirillaceae</taxon>
        <taxon>Denitrobaculum</taxon>
    </lineage>
</organism>
<gene>
    <name evidence="3" type="ORF">FKG95_27685</name>
</gene>
<evidence type="ECO:0000256" key="1">
    <source>
        <dbReference type="ARBA" id="ARBA00006817"/>
    </source>
</evidence>
<comment type="similarity">
    <text evidence="1">Belongs to the AHA1 family.</text>
</comment>
<proteinExistence type="inferred from homology"/>
<reference evidence="3 4" key="1">
    <citation type="submission" date="2019-06" db="EMBL/GenBank/DDBJ databases">
        <title>Whole genome sequence for Rhodospirillaceae sp. R148.</title>
        <authorList>
            <person name="Wang G."/>
        </authorList>
    </citation>
    <scope>NUCLEOTIDE SEQUENCE [LARGE SCALE GENOMIC DNA]</scope>
    <source>
        <strain evidence="3 4">R148</strain>
    </source>
</reference>